<keyword evidence="1" id="KW-0472">Membrane</keyword>
<comment type="caution">
    <text evidence="2">The sequence shown here is derived from an EMBL/GenBank/DDBJ whole genome shotgun (WGS) entry which is preliminary data.</text>
</comment>
<feature type="transmembrane region" description="Helical" evidence="1">
    <location>
        <begin position="141"/>
        <end position="164"/>
    </location>
</feature>
<keyword evidence="3" id="KW-1185">Reference proteome</keyword>
<reference evidence="2" key="1">
    <citation type="submission" date="2020-06" db="EMBL/GenBank/DDBJ databases">
        <title>A novel thermopfilic bacterium from Erzurum, Turkey.</title>
        <authorList>
            <person name="Adiguzel A."/>
            <person name="Ay H."/>
            <person name="Baltaci M.O."/>
        </authorList>
    </citation>
    <scope>NUCLEOTIDE SEQUENCE</scope>
    <source>
        <strain evidence="2">P2</strain>
    </source>
</reference>
<dbReference type="Proteomes" id="UP000625804">
    <property type="component" value="Unassembled WGS sequence"/>
</dbReference>
<organism evidence="2 3">
    <name type="scientific">Calidifontibacillus erzurumensis</name>
    <dbReference type="NCBI Taxonomy" id="2741433"/>
    <lineage>
        <taxon>Bacteria</taxon>
        <taxon>Bacillati</taxon>
        <taxon>Bacillota</taxon>
        <taxon>Bacilli</taxon>
        <taxon>Bacillales</taxon>
        <taxon>Bacillaceae</taxon>
        <taxon>Calidifontibacillus/Schinkia group</taxon>
        <taxon>Calidifontibacillus</taxon>
    </lineage>
</organism>
<gene>
    <name evidence="2" type="ORF">HR057_15820</name>
</gene>
<proteinExistence type="predicted"/>
<name>A0A8J8GG01_9BACI</name>
<feature type="transmembrane region" description="Helical" evidence="1">
    <location>
        <begin position="91"/>
        <end position="113"/>
    </location>
</feature>
<feature type="transmembrane region" description="Helical" evidence="1">
    <location>
        <begin position="56"/>
        <end position="79"/>
    </location>
</feature>
<feature type="transmembrane region" description="Helical" evidence="1">
    <location>
        <begin position="12"/>
        <end position="35"/>
    </location>
</feature>
<evidence type="ECO:0000313" key="3">
    <source>
        <dbReference type="Proteomes" id="UP000625804"/>
    </source>
</evidence>
<keyword evidence="1" id="KW-1133">Transmembrane helix</keyword>
<sequence>MIWIFHQIILGLHILLAIFWVGGLSFIGWGVFPAIRHLKYVEQRDLLLAIMKWAHPLFTIAGLGVIFTGVLLGTVLGPIDHWNDIWNTRFGSLWLTAFIVASLSLAWGALIGYKQMEKVLNNELLWIEADQGMKENLYRALLKLFLIESVEPLGFAVLIAIMVLF</sequence>
<accession>A0A8J8GG01</accession>
<dbReference type="EMBL" id="JABTTE010000031">
    <property type="protein sequence ID" value="NSL53209.1"/>
    <property type="molecule type" value="Genomic_DNA"/>
</dbReference>
<protein>
    <submittedName>
        <fullName evidence="2">Uncharacterized protein</fullName>
    </submittedName>
</protein>
<evidence type="ECO:0000256" key="1">
    <source>
        <dbReference type="SAM" id="Phobius"/>
    </source>
</evidence>
<evidence type="ECO:0000313" key="2">
    <source>
        <dbReference type="EMBL" id="NSL53209.1"/>
    </source>
</evidence>
<dbReference type="AlphaFoldDB" id="A0A8J8GG01"/>
<keyword evidence="1" id="KW-0812">Transmembrane</keyword>
<dbReference type="RefSeq" id="WP_173732409.1">
    <property type="nucleotide sequence ID" value="NZ_JABTTE010000031.1"/>
</dbReference>